<dbReference type="GO" id="GO:0042597">
    <property type="term" value="C:periplasmic space"/>
    <property type="evidence" value="ECO:0007669"/>
    <property type="project" value="UniProtKB-ARBA"/>
</dbReference>
<dbReference type="PANTHER" id="PTHR30290">
    <property type="entry name" value="PERIPLASMIC BINDING COMPONENT OF ABC TRANSPORTER"/>
    <property type="match status" value="1"/>
</dbReference>
<keyword evidence="3 4" id="KW-0732">Signal</keyword>
<feature type="signal peptide" evidence="4">
    <location>
        <begin position="1"/>
        <end position="21"/>
    </location>
</feature>
<evidence type="ECO:0000313" key="6">
    <source>
        <dbReference type="EMBL" id="RIH83405.1"/>
    </source>
</evidence>
<evidence type="ECO:0000259" key="5">
    <source>
        <dbReference type="Pfam" id="PF00496"/>
    </source>
</evidence>
<proteinExistence type="inferred from homology"/>
<dbReference type="Gene3D" id="3.10.105.10">
    <property type="entry name" value="Dipeptide-binding Protein, Domain 3"/>
    <property type="match status" value="1"/>
</dbReference>
<dbReference type="GO" id="GO:0043190">
    <property type="term" value="C:ATP-binding cassette (ABC) transporter complex"/>
    <property type="evidence" value="ECO:0007669"/>
    <property type="project" value="InterPro"/>
</dbReference>
<sequence length="579" mass="63779">MSRRRAVWLAGLLALGTIALAQPKTVTGYGNLGVAPGKAGGSLTLALGSAPQTLFYYGAVDSAIQALANQMFDGLIEYNLGSYKIEPGLAVSWSIGGGSKVYTFNLRRGVKWHDGRDFTADDVVFTYSQIVANPEARGGDAGNFAGVKVEKLDPYKVRFTLPKPAPAFIHYMRLPIMPKHKLLSFSQEGGKAPAEINNAWPTNVNPQEVVGTGPFRLQSYTAGQQITLVKNPDYWKRDAEGTALPYLERLQYLIITDSQARVAQFLAGNLGQINITGAEFPDLKRREVQGAPFKVVQFRALFGSPPHLAFNFDAKNPDLAKLFRNSDFRRAIQFAVNRERVIEDVYNGLAELPGNGMAPVSEWYYDTRKLLGTYDLKAANAALDKLGLKRGPDGIRLLPSGRPLEFTLTYGSNSAAFTGIATILQNDLRQVGVKVNLQGILAANLLSTGRGKDWEAIILGLGDQPDPELRTPIWKPGGALYYWHQSTQPATPEGAPQFNNFLPWEKEIYDIWEKAASTTNVTQRKALYDRWQAIFAREAMVIMIAKEYAAGAVSNRYGNYVYSLGVIPGYNPVPLMFQR</sequence>
<dbReference type="GO" id="GO:1904680">
    <property type="term" value="F:peptide transmembrane transporter activity"/>
    <property type="evidence" value="ECO:0007669"/>
    <property type="project" value="TreeGrafter"/>
</dbReference>
<dbReference type="OrthoDB" id="9796817at2"/>
<dbReference type="PANTHER" id="PTHR30290:SF9">
    <property type="entry name" value="OLIGOPEPTIDE-BINDING PROTEIN APPA"/>
    <property type="match status" value="1"/>
</dbReference>
<gene>
    <name evidence="6" type="ORF">Mterra_02295</name>
</gene>
<dbReference type="GO" id="GO:0015833">
    <property type="term" value="P:peptide transport"/>
    <property type="evidence" value="ECO:0007669"/>
    <property type="project" value="TreeGrafter"/>
</dbReference>
<dbReference type="PROSITE" id="PS01040">
    <property type="entry name" value="SBP_BACTERIAL_5"/>
    <property type="match status" value="1"/>
</dbReference>
<reference evidence="6 7" key="1">
    <citation type="submission" date="2018-08" db="EMBL/GenBank/DDBJ databases">
        <title>Meiothermus terrae DSM 26712 genome sequencing project.</title>
        <authorList>
            <person name="Da Costa M.S."/>
            <person name="Albuquerque L."/>
            <person name="Raposo P."/>
            <person name="Froufe H.J.C."/>
            <person name="Barroso C.S."/>
            <person name="Egas C."/>
        </authorList>
    </citation>
    <scope>NUCLEOTIDE SEQUENCE [LARGE SCALE GENOMIC DNA]</scope>
    <source>
        <strain evidence="6 7">DSM 26712</strain>
    </source>
</reference>
<dbReference type="InterPro" id="IPR023765">
    <property type="entry name" value="SBP_5_CS"/>
</dbReference>
<keyword evidence="2" id="KW-0813">Transport</keyword>
<dbReference type="InterPro" id="IPR039424">
    <property type="entry name" value="SBP_5"/>
</dbReference>
<protein>
    <submittedName>
        <fullName evidence="6">Putative ABC transporter-binding protein</fullName>
    </submittedName>
</protein>
<organism evidence="6 7">
    <name type="scientific">Calidithermus terrae</name>
    <dbReference type="NCBI Taxonomy" id="1408545"/>
    <lineage>
        <taxon>Bacteria</taxon>
        <taxon>Thermotogati</taxon>
        <taxon>Deinococcota</taxon>
        <taxon>Deinococci</taxon>
        <taxon>Thermales</taxon>
        <taxon>Thermaceae</taxon>
        <taxon>Calidithermus</taxon>
    </lineage>
</organism>
<dbReference type="CDD" id="cd08500">
    <property type="entry name" value="PBP2_NikA_DppA_OppA_like_4"/>
    <property type="match status" value="1"/>
</dbReference>
<evidence type="ECO:0000256" key="2">
    <source>
        <dbReference type="ARBA" id="ARBA00022448"/>
    </source>
</evidence>
<dbReference type="PIRSF" id="PIRSF002741">
    <property type="entry name" value="MppA"/>
    <property type="match status" value="1"/>
</dbReference>
<keyword evidence="7" id="KW-1185">Reference proteome</keyword>
<dbReference type="InterPro" id="IPR030678">
    <property type="entry name" value="Peptide/Ni-bd"/>
</dbReference>
<dbReference type="RefSeq" id="WP_119315346.1">
    <property type="nucleotide sequence ID" value="NZ_QXDL01000093.1"/>
</dbReference>
<evidence type="ECO:0000256" key="4">
    <source>
        <dbReference type="SAM" id="SignalP"/>
    </source>
</evidence>
<comment type="similarity">
    <text evidence="1">Belongs to the bacterial solute-binding protein 5 family.</text>
</comment>
<evidence type="ECO:0000256" key="3">
    <source>
        <dbReference type="ARBA" id="ARBA00022729"/>
    </source>
</evidence>
<dbReference type="Gene3D" id="3.40.190.10">
    <property type="entry name" value="Periplasmic binding protein-like II"/>
    <property type="match status" value="1"/>
</dbReference>
<evidence type="ECO:0000313" key="7">
    <source>
        <dbReference type="Proteomes" id="UP000265715"/>
    </source>
</evidence>
<evidence type="ECO:0000256" key="1">
    <source>
        <dbReference type="ARBA" id="ARBA00005695"/>
    </source>
</evidence>
<name>A0A399EGZ4_9DEIN</name>
<feature type="chain" id="PRO_5017221205" evidence="4">
    <location>
        <begin position="22"/>
        <end position="579"/>
    </location>
</feature>
<dbReference type="EMBL" id="QXDL01000093">
    <property type="protein sequence ID" value="RIH83405.1"/>
    <property type="molecule type" value="Genomic_DNA"/>
</dbReference>
<dbReference type="Proteomes" id="UP000265715">
    <property type="component" value="Unassembled WGS sequence"/>
</dbReference>
<dbReference type="SUPFAM" id="SSF53850">
    <property type="entry name" value="Periplasmic binding protein-like II"/>
    <property type="match status" value="1"/>
</dbReference>
<accession>A0A399EGZ4</accession>
<comment type="caution">
    <text evidence="6">The sequence shown here is derived from an EMBL/GenBank/DDBJ whole genome shotgun (WGS) entry which is preliminary data.</text>
</comment>
<dbReference type="InterPro" id="IPR000914">
    <property type="entry name" value="SBP_5_dom"/>
</dbReference>
<dbReference type="AlphaFoldDB" id="A0A399EGZ4"/>
<feature type="domain" description="Solute-binding protein family 5" evidence="5">
    <location>
        <begin position="84"/>
        <end position="467"/>
    </location>
</feature>
<dbReference type="Pfam" id="PF00496">
    <property type="entry name" value="SBP_bac_5"/>
    <property type="match status" value="1"/>
</dbReference>